<reference evidence="5 6" key="1">
    <citation type="submission" date="2014-01" db="EMBL/GenBank/DDBJ databases">
        <title>Plasmidome dynamics in the species complex Clostridium novyi sensu lato converts strains of independent lineages into distinctly different pathogens.</title>
        <authorList>
            <person name="Skarin H."/>
            <person name="Segerman B."/>
        </authorList>
    </citation>
    <scope>NUCLEOTIDE SEQUENCE [LARGE SCALE GENOMIC DNA]</scope>
    <source>
        <strain evidence="5 6">4552</strain>
    </source>
</reference>
<dbReference type="RefSeq" id="WP_039256139.1">
    <property type="nucleotide sequence ID" value="NZ_JENJ01000068.1"/>
</dbReference>
<organism evidence="5 6">
    <name type="scientific">Clostridium novyi A str. 4552</name>
    <dbReference type="NCBI Taxonomy" id="1444289"/>
    <lineage>
        <taxon>Bacteria</taxon>
        <taxon>Bacillati</taxon>
        <taxon>Bacillota</taxon>
        <taxon>Clostridia</taxon>
        <taxon>Eubacteriales</taxon>
        <taxon>Clostridiaceae</taxon>
        <taxon>Clostridium</taxon>
    </lineage>
</organism>
<dbReference type="EMBL" id="JENJ01000068">
    <property type="protein sequence ID" value="KGM94572.1"/>
    <property type="molecule type" value="Genomic_DNA"/>
</dbReference>
<proteinExistence type="predicted"/>
<sequence length="122" mass="14036">MSIKFDDKIPIYVQVMDIIKKDIISGKLKTGDKLSSVRELSEKLQVNPNTVQRAYKELEREGLAYTQRGMGTFIVENVDIINNLKRNTAKDIMKKFIDSMRNLGFKDEEIIDLVIKSLKGEK</sequence>
<evidence type="ECO:0000256" key="1">
    <source>
        <dbReference type="ARBA" id="ARBA00023015"/>
    </source>
</evidence>
<keyword evidence="2" id="KW-0238">DNA-binding</keyword>
<dbReference type="Gene3D" id="1.10.10.10">
    <property type="entry name" value="Winged helix-like DNA-binding domain superfamily/Winged helix DNA-binding domain"/>
    <property type="match status" value="1"/>
</dbReference>
<protein>
    <submittedName>
        <fullName evidence="5">GntR family transcriptional regulator</fullName>
    </submittedName>
</protein>
<comment type="caution">
    <text evidence="5">The sequence shown here is derived from an EMBL/GenBank/DDBJ whole genome shotgun (WGS) entry which is preliminary data.</text>
</comment>
<dbReference type="SMART" id="SM00345">
    <property type="entry name" value="HTH_GNTR"/>
    <property type="match status" value="1"/>
</dbReference>
<evidence type="ECO:0000313" key="5">
    <source>
        <dbReference type="EMBL" id="KGM94572.1"/>
    </source>
</evidence>
<gene>
    <name evidence="5" type="ORF">Z968_11510</name>
</gene>
<dbReference type="CDD" id="cd07377">
    <property type="entry name" value="WHTH_GntR"/>
    <property type="match status" value="1"/>
</dbReference>
<dbReference type="Proteomes" id="UP000030012">
    <property type="component" value="Unassembled WGS sequence"/>
</dbReference>
<dbReference type="OrthoDB" id="163333at2"/>
<dbReference type="PROSITE" id="PS50949">
    <property type="entry name" value="HTH_GNTR"/>
    <property type="match status" value="1"/>
</dbReference>
<keyword evidence="3" id="KW-0804">Transcription</keyword>
<dbReference type="GO" id="GO:0003677">
    <property type="term" value="F:DNA binding"/>
    <property type="evidence" value="ECO:0007669"/>
    <property type="project" value="UniProtKB-KW"/>
</dbReference>
<dbReference type="InterPro" id="IPR000524">
    <property type="entry name" value="Tscrpt_reg_HTH_GntR"/>
</dbReference>
<dbReference type="InterPro" id="IPR036388">
    <property type="entry name" value="WH-like_DNA-bd_sf"/>
</dbReference>
<dbReference type="GO" id="GO:0003700">
    <property type="term" value="F:DNA-binding transcription factor activity"/>
    <property type="evidence" value="ECO:0007669"/>
    <property type="project" value="InterPro"/>
</dbReference>
<keyword evidence="1" id="KW-0805">Transcription regulation</keyword>
<feature type="domain" description="HTH gntR-type" evidence="4">
    <location>
        <begin position="9"/>
        <end position="77"/>
    </location>
</feature>
<dbReference type="SUPFAM" id="SSF46785">
    <property type="entry name" value="Winged helix' DNA-binding domain"/>
    <property type="match status" value="1"/>
</dbReference>
<evidence type="ECO:0000259" key="4">
    <source>
        <dbReference type="PROSITE" id="PS50949"/>
    </source>
</evidence>
<evidence type="ECO:0000313" key="6">
    <source>
        <dbReference type="Proteomes" id="UP000030012"/>
    </source>
</evidence>
<dbReference type="InterPro" id="IPR036390">
    <property type="entry name" value="WH_DNA-bd_sf"/>
</dbReference>
<dbReference type="Pfam" id="PF00392">
    <property type="entry name" value="GntR"/>
    <property type="match status" value="1"/>
</dbReference>
<accession>A0A0A0I1A2</accession>
<evidence type="ECO:0000256" key="3">
    <source>
        <dbReference type="ARBA" id="ARBA00023163"/>
    </source>
</evidence>
<name>A0A0A0I1A2_CLONO</name>
<dbReference type="PANTHER" id="PTHR38445">
    <property type="entry name" value="HTH-TYPE TRANSCRIPTIONAL REPRESSOR YTRA"/>
    <property type="match status" value="1"/>
</dbReference>
<dbReference type="AlphaFoldDB" id="A0A0A0I1A2"/>
<evidence type="ECO:0000256" key="2">
    <source>
        <dbReference type="ARBA" id="ARBA00023125"/>
    </source>
</evidence>
<dbReference type="PANTHER" id="PTHR38445:SF6">
    <property type="entry name" value="GNTR-FAMILY TRANSCRIPTIONAL REGULATOR"/>
    <property type="match status" value="1"/>
</dbReference>